<dbReference type="Proteomes" id="UP001151760">
    <property type="component" value="Unassembled WGS sequence"/>
</dbReference>
<evidence type="ECO:0000259" key="3">
    <source>
        <dbReference type="Pfam" id="PF22936"/>
    </source>
</evidence>
<keyword evidence="1" id="KW-0645">Protease</keyword>
<dbReference type="InterPro" id="IPR054722">
    <property type="entry name" value="PolX-like_BBD"/>
</dbReference>
<gene>
    <name evidence="4" type="ORF">Tco_1122825</name>
</gene>
<comment type="caution">
    <text evidence="4">The sequence shown here is derived from an EMBL/GenBank/DDBJ whole genome shotgun (WGS) entry which is preliminary data.</text>
</comment>
<organism evidence="4 5">
    <name type="scientific">Tanacetum coccineum</name>
    <dbReference type="NCBI Taxonomy" id="301880"/>
    <lineage>
        <taxon>Eukaryota</taxon>
        <taxon>Viridiplantae</taxon>
        <taxon>Streptophyta</taxon>
        <taxon>Embryophyta</taxon>
        <taxon>Tracheophyta</taxon>
        <taxon>Spermatophyta</taxon>
        <taxon>Magnoliopsida</taxon>
        <taxon>eudicotyledons</taxon>
        <taxon>Gunneridae</taxon>
        <taxon>Pentapetalae</taxon>
        <taxon>asterids</taxon>
        <taxon>campanulids</taxon>
        <taxon>Asterales</taxon>
        <taxon>Asteraceae</taxon>
        <taxon>Asteroideae</taxon>
        <taxon>Anthemideae</taxon>
        <taxon>Anthemidinae</taxon>
        <taxon>Tanacetum</taxon>
    </lineage>
</organism>
<sequence>MLDLRLVLQCLKEEVKHHGQVDSDVILTERGRHERMNHVSNSNSIDNGPYVFKKIQPNENEDPRLETKDDPTGDALKQYEADVEVMNLILISIPNDIYNSVDACQTAQEMWLKVERLMQGTALTVVDRETRFNNEFDQFTAEPRESLVLVYNHFAQLMNDLKRNKIDLPNITINTKFLNCLQPKWLKYVTSVRLARDITKAPYDDLFDCLQQYEKIVIASRAKKLEKTHDPLALVAHTSSSRSTPAYYVTHPPFVVDYDDEYQGETFQNDPKDSLTSAMMLLARAITQRYSTPTNNRLLSSSNTRNQAVMEADIVNIQSRIIGNDGRSARRLYNVQEDTAEGSNVEKETENVQRNLQTSSSGNDTNVQCYNYNEKGHYARNCPKPRIRDSKYFIEQMLLAKKDEAGAILSNEQNDFLLADVVQMEELEEPSANICMMAIIQPTNIDSDEGLSYDYAFISEVQTPSTSYMNPLFTDNDHEQTVDHDKHAHDSYELEQLARNAYKEAEKQQMNNDEDKYLDDILNLEAKVKTNENVVIIMSQYVQALFMLGPKPLLFYDPKLKHALGYENPYMLKKAIAHNPKLYDASCFNSSKMHMNVCDTEEILEDATKSQIKMENKLKDPIAIEKKQNFHPIDYKKLNALYKTFVPQVELSAEQKYFSSVSMTFGTSSHASTSSSPLATMPKSKEGKTTMNVFELMESDLDATWKQNEILNDQLLDATLKYDVKKCVLICSDFVNDNLLDEIEKVKREFLEIFDSGCSKHMTSDLSLLKNFVEKFMGTIRFGNDHFAAITGYDDYVHGNITIFHVYYVEGLGHNLFSVGQFCDGACESNFYTISISDMAASSRVCLMSKATLTKSWLWHRRLSHLNFSTINDLTKQDLVDGLPKFKYDKDHLCFACERGKTKKAIHPSKMVPSTHSKLELIHMDLCGPMRVESINGKSIFW</sequence>
<dbReference type="Pfam" id="PF22936">
    <property type="entry name" value="Pol_BBD"/>
    <property type="match status" value="1"/>
</dbReference>
<dbReference type="SUPFAM" id="SSF57756">
    <property type="entry name" value="Retrovirus zinc finger-like domains"/>
    <property type="match status" value="1"/>
</dbReference>
<dbReference type="EMBL" id="BQNB010021438">
    <property type="protein sequence ID" value="GJU06395.1"/>
    <property type="molecule type" value="Genomic_DNA"/>
</dbReference>
<proteinExistence type="predicted"/>
<keyword evidence="1" id="KW-0378">Hydrolase</keyword>
<evidence type="ECO:0000313" key="4">
    <source>
        <dbReference type="EMBL" id="GJU06395.1"/>
    </source>
</evidence>
<protein>
    <submittedName>
        <fullName evidence="4">Retrovirus-related pol polyprotein from transposon TNT 1-94</fullName>
    </submittedName>
</protein>
<feature type="domain" description="Retrovirus-related Pol polyprotein from transposon TNT 1-94-like beta-barrel" evidence="3">
    <location>
        <begin position="753"/>
        <end position="823"/>
    </location>
</feature>
<dbReference type="PANTHER" id="PTHR42648:SF18">
    <property type="entry name" value="RETROTRANSPOSON, UNCLASSIFIED-LIKE PROTEIN"/>
    <property type="match status" value="1"/>
</dbReference>
<keyword evidence="5" id="KW-1185">Reference proteome</keyword>
<dbReference type="Pfam" id="PF14223">
    <property type="entry name" value="Retrotran_gag_2"/>
    <property type="match status" value="1"/>
</dbReference>
<name>A0ABQ5J3C1_9ASTR</name>
<evidence type="ECO:0000256" key="1">
    <source>
        <dbReference type="ARBA" id="ARBA00022670"/>
    </source>
</evidence>
<reference evidence="4" key="1">
    <citation type="journal article" date="2022" name="Int. J. Mol. Sci.">
        <title>Draft Genome of Tanacetum Coccineum: Genomic Comparison of Closely Related Tanacetum-Family Plants.</title>
        <authorList>
            <person name="Yamashiro T."/>
            <person name="Shiraishi A."/>
            <person name="Nakayama K."/>
            <person name="Satake H."/>
        </authorList>
    </citation>
    <scope>NUCLEOTIDE SEQUENCE</scope>
</reference>
<dbReference type="Pfam" id="PF13976">
    <property type="entry name" value="gag_pre-integrs"/>
    <property type="match status" value="1"/>
</dbReference>
<dbReference type="InterPro" id="IPR025724">
    <property type="entry name" value="GAG-pre-integrase_dom"/>
</dbReference>
<feature type="domain" description="GAG-pre-integrase" evidence="2">
    <location>
        <begin position="831"/>
        <end position="901"/>
    </location>
</feature>
<dbReference type="Gene3D" id="4.10.60.10">
    <property type="entry name" value="Zinc finger, CCHC-type"/>
    <property type="match status" value="1"/>
</dbReference>
<evidence type="ECO:0000259" key="2">
    <source>
        <dbReference type="Pfam" id="PF13976"/>
    </source>
</evidence>
<reference evidence="4" key="2">
    <citation type="submission" date="2022-01" db="EMBL/GenBank/DDBJ databases">
        <authorList>
            <person name="Yamashiro T."/>
            <person name="Shiraishi A."/>
            <person name="Satake H."/>
            <person name="Nakayama K."/>
        </authorList>
    </citation>
    <scope>NUCLEOTIDE SEQUENCE</scope>
</reference>
<evidence type="ECO:0000313" key="5">
    <source>
        <dbReference type="Proteomes" id="UP001151760"/>
    </source>
</evidence>
<dbReference type="InterPro" id="IPR039537">
    <property type="entry name" value="Retrotran_Ty1/copia-like"/>
</dbReference>
<dbReference type="PANTHER" id="PTHR42648">
    <property type="entry name" value="TRANSPOSASE, PUTATIVE-RELATED"/>
    <property type="match status" value="1"/>
</dbReference>
<accession>A0ABQ5J3C1</accession>
<dbReference type="InterPro" id="IPR036875">
    <property type="entry name" value="Znf_CCHC_sf"/>
</dbReference>